<keyword evidence="2" id="KW-1185">Reference proteome</keyword>
<proteinExistence type="predicted"/>
<sequence length="255" mass="27089">MLETCMNPDVISDLVQILGTVDATFAPTRERGGNLRTNAMLARRDFREQGVQYHAGGDAARRKSAERRLSAMEDAGLVAVFRRQGRARGVRLTPVGEDTARRIAGLPDLSESLEVMAIVAKNHLEREPKLLTDLWAAEADVVGVPWGGETKAYVILEEELLPAMVAGLMVCNTTIPGHAYYAVTPAGWAALDDGFPTPAGAGAFAQAARDEYFEAFRLARVGYADAKVAALGEIGPLPLPVSVGGSPIGPHGLGV</sequence>
<reference evidence="2" key="1">
    <citation type="submission" date="2019-08" db="EMBL/GenBank/DDBJ databases">
        <title>Limnoglobus roseus gen. nov., sp. nov., a novel freshwater planctomycete with a giant genome from the family Gemmataceae.</title>
        <authorList>
            <person name="Kulichevskaya I.S."/>
            <person name="Naumoff D.G."/>
            <person name="Miroshnikov K."/>
            <person name="Ivanova A."/>
            <person name="Philippov D.A."/>
            <person name="Hakobyan A."/>
            <person name="Rijpstra I.C."/>
            <person name="Sinninghe Damste J.S."/>
            <person name="Liesack W."/>
            <person name="Dedysh S.N."/>
        </authorList>
    </citation>
    <scope>NUCLEOTIDE SEQUENCE [LARGE SCALE GENOMIC DNA]</scope>
    <source>
        <strain evidence="2">PX52</strain>
    </source>
</reference>
<organism evidence="1 2">
    <name type="scientific">Limnoglobus roseus</name>
    <dbReference type="NCBI Taxonomy" id="2598579"/>
    <lineage>
        <taxon>Bacteria</taxon>
        <taxon>Pseudomonadati</taxon>
        <taxon>Planctomycetota</taxon>
        <taxon>Planctomycetia</taxon>
        <taxon>Gemmatales</taxon>
        <taxon>Gemmataceae</taxon>
        <taxon>Limnoglobus</taxon>
    </lineage>
</organism>
<protein>
    <submittedName>
        <fullName evidence="1">Uncharacterized protein</fullName>
    </submittedName>
</protein>
<evidence type="ECO:0000313" key="2">
    <source>
        <dbReference type="Proteomes" id="UP000324974"/>
    </source>
</evidence>
<evidence type="ECO:0000313" key="1">
    <source>
        <dbReference type="EMBL" id="QEL14647.1"/>
    </source>
</evidence>
<gene>
    <name evidence="1" type="ORF">PX52LOC_01540</name>
</gene>
<dbReference type="EMBL" id="CP042425">
    <property type="protein sequence ID" value="QEL14647.1"/>
    <property type="molecule type" value="Genomic_DNA"/>
</dbReference>
<dbReference type="Proteomes" id="UP000324974">
    <property type="component" value="Chromosome"/>
</dbReference>
<dbReference type="AlphaFoldDB" id="A0A5C1A8P7"/>
<accession>A0A5C1A8P7</accession>
<dbReference type="KEGG" id="lrs:PX52LOC_01540"/>
<name>A0A5C1A8P7_9BACT</name>